<protein>
    <submittedName>
        <fullName evidence="1">Uncharacterized protein</fullName>
    </submittedName>
</protein>
<accession>B9E0R2</accession>
<proteinExistence type="predicted"/>
<name>B9E0R2_CLOK1</name>
<sequence>MFNIMYLDNYYFKKGCDGMIMNNTFFRYITYSLAFFVVDGIINKNGNKNLNNKNTHINVPSFKGIVEVKHYLPGRIRLYVPVLKDNLEAKEVLINQLSKIEFIELKDINIFIGTMLLSFDIQKIKPMLVVGIIVKLLGLEESIDNSEESLVKREINNLKSSLNLAVYNKTNGILDFNSIITLGLLASGINSCVKNPGARPSGISYLWWAYSTIK</sequence>
<reference evidence="2" key="1">
    <citation type="submission" date="2005-09" db="EMBL/GenBank/DDBJ databases">
        <title>Complete genome sequence of Clostridium kluyveri and comparative genomics of Clostridia species.</title>
        <authorList>
            <person name="Inui M."/>
            <person name="Nonaka H."/>
            <person name="Shinoda Y."/>
            <person name="Ikenaga Y."/>
            <person name="Abe M."/>
            <person name="Naito K."/>
            <person name="Vertes A.A."/>
            <person name="Yukawa H."/>
        </authorList>
    </citation>
    <scope>NUCLEOTIDE SEQUENCE [LARGE SCALE GENOMIC DNA]</scope>
    <source>
        <strain evidence="2">NBRC 12016</strain>
    </source>
</reference>
<dbReference type="Proteomes" id="UP000007969">
    <property type="component" value="Chromosome"/>
</dbReference>
<gene>
    <name evidence="1" type="ordered locus">CKR_1036</name>
</gene>
<dbReference type="EMBL" id="AP009049">
    <property type="protein sequence ID" value="BAH06087.1"/>
    <property type="molecule type" value="Genomic_DNA"/>
</dbReference>
<dbReference type="AlphaFoldDB" id="B9E0R2"/>
<evidence type="ECO:0000313" key="2">
    <source>
        <dbReference type="Proteomes" id="UP000007969"/>
    </source>
</evidence>
<dbReference type="Pfam" id="PF19991">
    <property type="entry name" value="HMA_2"/>
    <property type="match status" value="1"/>
</dbReference>
<evidence type="ECO:0000313" key="1">
    <source>
        <dbReference type="EMBL" id="BAH06087.1"/>
    </source>
</evidence>
<dbReference type="HOGENOM" id="CLU_119912_0_0_9"/>
<organism evidence="1 2">
    <name type="scientific">Clostridium kluyveri (strain NBRC 12016)</name>
    <dbReference type="NCBI Taxonomy" id="583346"/>
    <lineage>
        <taxon>Bacteria</taxon>
        <taxon>Bacillati</taxon>
        <taxon>Bacillota</taxon>
        <taxon>Clostridia</taxon>
        <taxon>Eubacteriales</taxon>
        <taxon>Clostridiaceae</taxon>
        <taxon>Clostridium</taxon>
    </lineage>
</organism>
<dbReference type="KEGG" id="ckr:CKR_1036"/>